<evidence type="ECO:0000313" key="7">
    <source>
        <dbReference type="EMBL" id="MDA5193676.1"/>
    </source>
</evidence>
<dbReference type="AlphaFoldDB" id="A0A9X3TXP9"/>
<keyword evidence="2" id="KW-0805">Transcription regulation</keyword>
<dbReference type="Pfam" id="PF08281">
    <property type="entry name" value="Sigma70_r4_2"/>
    <property type="match status" value="1"/>
</dbReference>
<dbReference type="SUPFAM" id="SSF88659">
    <property type="entry name" value="Sigma3 and sigma4 domains of RNA polymerase sigma factors"/>
    <property type="match status" value="1"/>
</dbReference>
<keyword evidence="8" id="KW-1185">Reference proteome</keyword>
<reference evidence="7" key="2">
    <citation type="journal article" date="2023" name="Syst. Appl. Microbiol.">
        <title>Govania unica gen. nov., sp. nov., a rare biosphere bacterium that represents a novel family in the class Alphaproteobacteria.</title>
        <authorList>
            <person name="Vandamme P."/>
            <person name="Peeters C."/>
            <person name="Hettiarachchi A."/>
            <person name="Cnockaert M."/>
            <person name="Carlier A."/>
        </authorList>
    </citation>
    <scope>NUCLEOTIDE SEQUENCE</scope>
    <source>
        <strain evidence="7">LMG 31809</strain>
    </source>
</reference>
<evidence type="ECO:0000259" key="5">
    <source>
        <dbReference type="Pfam" id="PF04542"/>
    </source>
</evidence>
<dbReference type="GO" id="GO:0016987">
    <property type="term" value="F:sigma factor activity"/>
    <property type="evidence" value="ECO:0007669"/>
    <property type="project" value="UniProtKB-KW"/>
</dbReference>
<reference evidence="7" key="1">
    <citation type="submission" date="2022-08" db="EMBL/GenBank/DDBJ databases">
        <authorList>
            <person name="Vandamme P."/>
            <person name="Hettiarachchi A."/>
            <person name="Peeters C."/>
            <person name="Cnockaert M."/>
            <person name="Carlier A."/>
        </authorList>
    </citation>
    <scope>NUCLEOTIDE SEQUENCE</scope>
    <source>
        <strain evidence="7">LMG 31809</strain>
    </source>
</reference>
<evidence type="ECO:0000259" key="6">
    <source>
        <dbReference type="Pfam" id="PF08281"/>
    </source>
</evidence>
<dbReference type="Gene3D" id="1.10.1740.10">
    <property type="match status" value="1"/>
</dbReference>
<dbReference type="Pfam" id="PF04542">
    <property type="entry name" value="Sigma70_r2"/>
    <property type="match status" value="1"/>
</dbReference>
<dbReference type="InterPro" id="IPR013324">
    <property type="entry name" value="RNA_pol_sigma_r3/r4-like"/>
</dbReference>
<dbReference type="NCBIfam" id="TIGR02937">
    <property type="entry name" value="sigma70-ECF"/>
    <property type="match status" value="1"/>
</dbReference>
<dbReference type="RefSeq" id="WP_274943374.1">
    <property type="nucleotide sequence ID" value="NZ_JANWOI010000002.1"/>
</dbReference>
<proteinExistence type="inferred from homology"/>
<accession>A0A9X3TXP9</accession>
<dbReference type="PANTHER" id="PTHR43133">
    <property type="entry name" value="RNA POLYMERASE ECF-TYPE SIGMA FACTO"/>
    <property type="match status" value="1"/>
</dbReference>
<dbReference type="InterPro" id="IPR007627">
    <property type="entry name" value="RNA_pol_sigma70_r2"/>
</dbReference>
<dbReference type="InterPro" id="IPR036388">
    <property type="entry name" value="WH-like_DNA-bd_sf"/>
</dbReference>
<comment type="similarity">
    <text evidence="1">Belongs to the sigma-70 factor family. ECF subfamily.</text>
</comment>
<organism evidence="7 8">
    <name type="scientific">Govanella unica</name>
    <dbReference type="NCBI Taxonomy" id="2975056"/>
    <lineage>
        <taxon>Bacteria</taxon>
        <taxon>Pseudomonadati</taxon>
        <taxon>Pseudomonadota</taxon>
        <taxon>Alphaproteobacteria</taxon>
        <taxon>Emcibacterales</taxon>
        <taxon>Govanellaceae</taxon>
        <taxon>Govanella</taxon>
    </lineage>
</organism>
<evidence type="ECO:0000256" key="4">
    <source>
        <dbReference type="ARBA" id="ARBA00023163"/>
    </source>
</evidence>
<evidence type="ECO:0000256" key="1">
    <source>
        <dbReference type="ARBA" id="ARBA00010641"/>
    </source>
</evidence>
<feature type="domain" description="RNA polymerase sigma-70 region 2" evidence="5">
    <location>
        <begin position="29"/>
        <end position="95"/>
    </location>
</feature>
<dbReference type="Gene3D" id="1.10.10.10">
    <property type="entry name" value="Winged helix-like DNA-binding domain superfamily/Winged helix DNA-binding domain"/>
    <property type="match status" value="1"/>
</dbReference>
<dbReference type="InterPro" id="IPR013325">
    <property type="entry name" value="RNA_pol_sigma_r2"/>
</dbReference>
<feature type="domain" description="RNA polymerase sigma factor 70 region 4 type 2" evidence="6">
    <location>
        <begin position="133"/>
        <end position="184"/>
    </location>
</feature>
<evidence type="ECO:0000313" key="8">
    <source>
        <dbReference type="Proteomes" id="UP001141619"/>
    </source>
</evidence>
<dbReference type="GO" id="GO:0006352">
    <property type="term" value="P:DNA-templated transcription initiation"/>
    <property type="evidence" value="ECO:0007669"/>
    <property type="project" value="InterPro"/>
</dbReference>
<dbReference type="InterPro" id="IPR013249">
    <property type="entry name" value="RNA_pol_sigma70_r4_t2"/>
</dbReference>
<keyword evidence="3" id="KW-0731">Sigma factor</keyword>
<dbReference type="InterPro" id="IPR014284">
    <property type="entry name" value="RNA_pol_sigma-70_dom"/>
</dbReference>
<dbReference type="InterPro" id="IPR039425">
    <property type="entry name" value="RNA_pol_sigma-70-like"/>
</dbReference>
<gene>
    <name evidence="7" type="ORF">NYP16_06875</name>
</gene>
<dbReference type="EMBL" id="JANWOI010000002">
    <property type="protein sequence ID" value="MDA5193676.1"/>
    <property type="molecule type" value="Genomic_DNA"/>
</dbReference>
<evidence type="ECO:0000256" key="2">
    <source>
        <dbReference type="ARBA" id="ARBA00023015"/>
    </source>
</evidence>
<dbReference type="GO" id="GO:0003677">
    <property type="term" value="F:DNA binding"/>
    <property type="evidence" value="ECO:0007669"/>
    <property type="project" value="InterPro"/>
</dbReference>
<dbReference type="PANTHER" id="PTHR43133:SF63">
    <property type="entry name" value="RNA POLYMERASE SIGMA FACTOR FECI-RELATED"/>
    <property type="match status" value="1"/>
</dbReference>
<dbReference type="Proteomes" id="UP001141619">
    <property type="component" value="Unassembled WGS sequence"/>
</dbReference>
<sequence>MHDRSPRPNSATVVDDGGNPIQKLMIEDLFQNHAPDLLRFLRRRIQDPDQASDLVQTVFERLIAKYASCHQIEHPWAFLLQIARNALIDAVRRKQTRDQYVAQYKACTEAGQLFAAENDQSPEHILSQRQSFDQLTTLILGLPPKRRRIFILSRIHDLPVVEIARQEKMSERAVRGHVERALADIRAAMDRPPPQRSCRTEKR</sequence>
<dbReference type="SUPFAM" id="SSF88946">
    <property type="entry name" value="Sigma2 domain of RNA polymerase sigma factors"/>
    <property type="match status" value="1"/>
</dbReference>
<keyword evidence="4" id="KW-0804">Transcription</keyword>
<evidence type="ECO:0000256" key="3">
    <source>
        <dbReference type="ARBA" id="ARBA00023082"/>
    </source>
</evidence>
<protein>
    <submittedName>
        <fullName evidence="7">Sigma-70 family RNA polymerase sigma factor</fullName>
    </submittedName>
</protein>
<name>A0A9X3TXP9_9PROT</name>
<comment type="caution">
    <text evidence="7">The sequence shown here is derived from an EMBL/GenBank/DDBJ whole genome shotgun (WGS) entry which is preliminary data.</text>
</comment>